<evidence type="ECO:0000256" key="1">
    <source>
        <dbReference type="ARBA" id="ARBA00004442"/>
    </source>
</evidence>
<proteinExistence type="predicted"/>
<dbReference type="GO" id="GO:0009279">
    <property type="term" value="C:cell outer membrane"/>
    <property type="evidence" value="ECO:0007669"/>
    <property type="project" value="UniProtKB-SubCell"/>
</dbReference>
<dbReference type="STRING" id="1562970.ING2E5B_0321"/>
<keyword evidence="4" id="KW-0732">Signal</keyword>
<dbReference type="InterPro" id="IPR036942">
    <property type="entry name" value="Beta-barrel_TonB_sf"/>
</dbReference>
<dbReference type="Gene3D" id="2.40.170.20">
    <property type="entry name" value="TonB-dependent receptor, beta-barrel domain"/>
    <property type="match status" value="1"/>
</dbReference>
<reference evidence="5 6" key="1">
    <citation type="submission" date="2014-08" db="EMBL/GenBank/DDBJ databases">
        <authorList>
            <person name="Wibberg D."/>
        </authorList>
    </citation>
    <scope>NUCLEOTIDE SEQUENCE [LARGE SCALE GENOMIC DNA]</scope>
    <source>
        <strain evidence="6">ING2-E5B</strain>
    </source>
</reference>
<evidence type="ECO:0000256" key="3">
    <source>
        <dbReference type="ARBA" id="ARBA00023237"/>
    </source>
</evidence>
<gene>
    <name evidence="5" type="ORF">ING2E5B_0321</name>
</gene>
<protein>
    <recommendedName>
        <fullName evidence="7">TonB-dependent receptor</fullName>
    </recommendedName>
</protein>
<feature type="chain" id="PRO_5030002941" description="TonB-dependent receptor" evidence="4">
    <location>
        <begin position="20"/>
        <end position="574"/>
    </location>
</feature>
<accession>A0A098BWQ9</accession>
<organism evidence="5 6">
    <name type="scientific">Fermentimonas caenicola</name>
    <dbReference type="NCBI Taxonomy" id="1562970"/>
    <lineage>
        <taxon>Bacteria</taxon>
        <taxon>Pseudomonadati</taxon>
        <taxon>Bacteroidota</taxon>
        <taxon>Bacteroidia</taxon>
        <taxon>Bacteroidales</taxon>
        <taxon>Dysgonomonadaceae</taxon>
        <taxon>Fermentimonas</taxon>
    </lineage>
</organism>
<keyword evidence="6" id="KW-1185">Reference proteome</keyword>
<comment type="subcellular location">
    <subcellularLocation>
        <location evidence="1">Cell outer membrane</location>
    </subcellularLocation>
</comment>
<evidence type="ECO:0000256" key="2">
    <source>
        <dbReference type="ARBA" id="ARBA00023136"/>
    </source>
</evidence>
<dbReference type="SUPFAM" id="SSF56935">
    <property type="entry name" value="Porins"/>
    <property type="match status" value="1"/>
</dbReference>
<dbReference type="EMBL" id="LN515532">
    <property type="protein sequence ID" value="CEA15090.1"/>
    <property type="molecule type" value="Genomic_DNA"/>
</dbReference>
<sequence>MRKIYIIITALTLSAGLFAQTQDSLLRRQMELEREFNPTLLDADKINSLPALREPTVQKANTNYSNWAGRIAPPLEIALPRPGDIMTEIPYSMKRGYLFFNAGNYANFNGGLGYRLVDNAKHNLAFSFLHNSTNGDINYVQESDPAGNNAFFMDNIGKLVYSHNAETAKLNMHISYLNSQFNYYGNTFGNERFFDNEKNSLGVLNAMVALESAKNDLLNYNVFIDFNNFNTKRSETPVYDWMKGNEIHAGIGVDKPFGGGSKIGVDGSFLTALYNGERDNYFLLNASPYIRFGELNRYAKLGADILFQSTGGTKIRVVPNVDLKLGFTDYSSVYATIHGGFDSNTLLDMMNESRYFLAFAPVNPSFSHLDIEAGLKIGELSGFRFDLFGGYKKTEDEHFLILNGRDIIGDDAFGPFMESLKPIYGSLTHSFVGGMIQTNIWSPLNLSLRLKKNFFEAAEMTSNGVEVSDPMAYNKPGFETDIKATLDIISNLKLTLNYYLASDRWTFSERIDNFERVNVKMDNINDLNLGAVYDINDSFSLNVKANNLFSQRYDIWYGYPAQGINIAGGFTFKF</sequence>
<evidence type="ECO:0008006" key="7">
    <source>
        <dbReference type="Google" id="ProtNLM"/>
    </source>
</evidence>
<dbReference type="AlphaFoldDB" id="A0A098BWQ9"/>
<evidence type="ECO:0000256" key="4">
    <source>
        <dbReference type="SAM" id="SignalP"/>
    </source>
</evidence>
<evidence type="ECO:0000313" key="5">
    <source>
        <dbReference type="EMBL" id="CEA15090.1"/>
    </source>
</evidence>
<dbReference type="KEGG" id="pbt:ING2E5B_0321"/>
<feature type="signal peptide" evidence="4">
    <location>
        <begin position="1"/>
        <end position="19"/>
    </location>
</feature>
<evidence type="ECO:0000313" key="6">
    <source>
        <dbReference type="Proteomes" id="UP000032417"/>
    </source>
</evidence>
<dbReference type="HOGENOM" id="CLU_033417_0_0_10"/>
<dbReference type="Proteomes" id="UP000032417">
    <property type="component" value="Chromosome 1"/>
</dbReference>
<name>A0A098BWQ9_9BACT</name>
<keyword evidence="2" id="KW-0472">Membrane</keyword>
<dbReference type="OrthoDB" id="1264254at2"/>
<keyword evidence="3" id="KW-0998">Cell outer membrane</keyword>